<dbReference type="GeneID" id="4320983"/>
<evidence type="ECO:0000256" key="1">
    <source>
        <dbReference type="ARBA" id="ARBA00022679"/>
    </source>
</evidence>
<dbReference type="PANTHER" id="PTHR31642:SF270">
    <property type="entry name" value="O-ACYLTRANSFERASE AUSQ"/>
    <property type="match status" value="1"/>
</dbReference>
<dbReference type="InterPro" id="IPR023213">
    <property type="entry name" value="CAT-like_dom_sf"/>
</dbReference>
<dbReference type="OrthoDB" id="1862401at2759"/>
<dbReference type="Proteomes" id="UP000007963">
    <property type="component" value="Unassembled WGS sequence"/>
</dbReference>
<sequence length="469" mass="51120">MTIKAPFEAYGLTSLDHTVPPCYVRFALIFPVSNVASAVESLQHGAALLASELPVVTGCVAPVWTPGARKGAMQVVPPSHRENADASILNVKHHKVSYHARSTMTEEQYLPLALFADPHTPAPILRLQANAMTDGIILGVAFHHRAMDATGAGVLIRDLARCCTRAGGSSPQTTGELETSPGAQIDGRALLSASGLGRSVLLPSIDHSAEYPVVAPPDENTIRAMQQAARSLTMKRFLLPAEKLESLANACNGWLRESSENLEQPWVSKNDVLVSFFWMCFIRAQQDRSNERTTTVLPVSGMICMAVNIRGRTTPSIPATYIGNALVPLRRSIRMDVVPDDQSSIIQTLSRVAYAVRKKLRSIDDTFIRNVVAYLEGVSDFSALGVGQSNFNVSSWRDTGIGTADFGHDLGKPVDMVFPEAIGDGQLFILPKRHQDNAWEVQMSLQQDAMERLCADEIFASYTCRPKQP</sequence>
<gene>
    <name evidence="3" type="ORF">ATEG_05572</name>
</gene>
<evidence type="ECO:0000313" key="4">
    <source>
        <dbReference type="Proteomes" id="UP000007963"/>
    </source>
</evidence>
<evidence type="ECO:0000313" key="3">
    <source>
        <dbReference type="EMBL" id="EAU34641.1"/>
    </source>
</evidence>
<protein>
    <submittedName>
        <fullName evidence="3">Uncharacterized protein</fullName>
    </submittedName>
</protein>
<dbReference type="PANTHER" id="PTHR31642">
    <property type="entry name" value="TRICHOTHECENE 3-O-ACETYLTRANSFERASE"/>
    <property type="match status" value="1"/>
</dbReference>
<reference evidence="4" key="1">
    <citation type="submission" date="2005-09" db="EMBL/GenBank/DDBJ databases">
        <title>Annotation of the Aspergillus terreus NIH2624 genome.</title>
        <authorList>
            <person name="Birren B.W."/>
            <person name="Lander E.S."/>
            <person name="Galagan J.E."/>
            <person name="Nusbaum C."/>
            <person name="Devon K."/>
            <person name="Henn M."/>
            <person name="Ma L.-J."/>
            <person name="Jaffe D.B."/>
            <person name="Butler J."/>
            <person name="Alvarez P."/>
            <person name="Gnerre S."/>
            <person name="Grabherr M."/>
            <person name="Kleber M."/>
            <person name="Mauceli E.W."/>
            <person name="Brockman W."/>
            <person name="Rounsley S."/>
            <person name="Young S.K."/>
            <person name="LaButti K."/>
            <person name="Pushparaj V."/>
            <person name="DeCaprio D."/>
            <person name="Crawford M."/>
            <person name="Koehrsen M."/>
            <person name="Engels R."/>
            <person name="Montgomery P."/>
            <person name="Pearson M."/>
            <person name="Howarth C."/>
            <person name="Larson L."/>
            <person name="Luoma S."/>
            <person name="White J."/>
            <person name="Alvarado L."/>
            <person name="Kodira C.D."/>
            <person name="Zeng Q."/>
            <person name="Oleary S."/>
            <person name="Yandava C."/>
            <person name="Denning D.W."/>
            <person name="Nierman W.C."/>
            <person name="Milne T."/>
            <person name="Madden K."/>
        </authorList>
    </citation>
    <scope>NUCLEOTIDE SEQUENCE [LARGE SCALE GENOMIC DNA]</scope>
    <source>
        <strain evidence="4">NIH 2624 / FGSC A1156</strain>
    </source>
</reference>
<dbReference type="eggNOG" id="ENOG502RS2N">
    <property type="taxonomic scope" value="Eukaryota"/>
</dbReference>
<dbReference type="GO" id="GO:0016747">
    <property type="term" value="F:acyltransferase activity, transferring groups other than amino-acyl groups"/>
    <property type="evidence" value="ECO:0007669"/>
    <property type="project" value="TreeGrafter"/>
</dbReference>
<dbReference type="VEuPathDB" id="FungiDB:ATEG_05572"/>
<dbReference type="EMBL" id="CH476600">
    <property type="protein sequence ID" value="EAU34641.1"/>
    <property type="molecule type" value="Genomic_DNA"/>
</dbReference>
<dbReference type="STRING" id="341663.Q0CL62"/>
<keyword evidence="1" id="KW-0808">Transferase</keyword>
<evidence type="ECO:0000256" key="2">
    <source>
        <dbReference type="ARBA" id="ARBA00023315"/>
    </source>
</evidence>
<dbReference type="AlphaFoldDB" id="Q0CL62"/>
<dbReference type="OMA" id="ILPRMYF"/>
<dbReference type="RefSeq" id="XP_001214750.1">
    <property type="nucleotide sequence ID" value="XM_001214750.1"/>
</dbReference>
<organism evidence="3 4">
    <name type="scientific">Aspergillus terreus (strain NIH 2624 / FGSC A1156)</name>
    <dbReference type="NCBI Taxonomy" id="341663"/>
    <lineage>
        <taxon>Eukaryota</taxon>
        <taxon>Fungi</taxon>
        <taxon>Dikarya</taxon>
        <taxon>Ascomycota</taxon>
        <taxon>Pezizomycotina</taxon>
        <taxon>Eurotiomycetes</taxon>
        <taxon>Eurotiomycetidae</taxon>
        <taxon>Eurotiales</taxon>
        <taxon>Aspergillaceae</taxon>
        <taxon>Aspergillus</taxon>
        <taxon>Aspergillus subgen. Circumdati</taxon>
    </lineage>
</organism>
<dbReference type="HOGENOM" id="CLU_026450_1_1_1"/>
<keyword evidence="2" id="KW-0012">Acyltransferase</keyword>
<dbReference type="InterPro" id="IPR050317">
    <property type="entry name" value="Plant_Fungal_Acyltransferase"/>
</dbReference>
<dbReference type="SUPFAM" id="SSF52777">
    <property type="entry name" value="CoA-dependent acyltransferases"/>
    <property type="match status" value="1"/>
</dbReference>
<dbReference type="Gene3D" id="3.30.559.10">
    <property type="entry name" value="Chloramphenicol acetyltransferase-like domain"/>
    <property type="match status" value="2"/>
</dbReference>
<accession>Q0CL62</accession>
<dbReference type="Pfam" id="PF02458">
    <property type="entry name" value="Transferase"/>
    <property type="match status" value="1"/>
</dbReference>
<name>Q0CL62_ASPTN</name>
<proteinExistence type="predicted"/>